<reference evidence="2 3" key="1">
    <citation type="submission" date="2018-03" db="EMBL/GenBank/DDBJ databases">
        <title>Genomic Encyclopedia of Archaeal and Bacterial Type Strains, Phase II (KMG-II): from individual species to whole genera.</title>
        <authorList>
            <person name="Goeker M."/>
        </authorList>
    </citation>
    <scope>NUCLEOTIDE SEQUENCE [LARGE SCALE GENOMIC DNA]</scope>
    <source>
        <strain evidence="2 3">DSM 28229</strain>
    </source>
</reference>
<dbReference type="InterPro" id="IPR018490">
    <property type="entry name" value="cNMP-bd_dom_sf"/>
</dbReference>
<proteinExistence type="predicted"/>
<dbReference type="SMART" id="SM00100">
    <property type="entry name" value="cNMP"/>
    <property type="match status" value="1"/>
</dbReference>
<dbReference type="CDD" id="cd00038">
    <property type="entry name" value="CAP_ED"/>
    <property type="match status" value="1"/>
</dbReference>
<sequence length="175" mass="20856">MLFPFKKTYSKHERRLFRFLQKNYLFRKLNENELAEFLPYMYPRHYEKGEVIFFRNDPSQALYLVNKGVVALNLDVSDKFEELTRLKTADAFGDNALLEDKKRVYNAICFSDQCELYVIPTVNIYDIFEHNAKIRAKVMTSMAENYDRYMSNLFRSYQDAYGFFDLGMAFNATNQ</sequence>
<protein>
    <submittedName>
        <fullName evidence="2">Cyclic nucleotide-binding domain-containing protein</fullName>
    </submittedName>
</protein>
<evidence type="ECO:0000313" key="2">
    <source>
        <dbReference type="EMBL" id="PWJ42533.1"/>
    </source>
</evidence>
<dbReference type="Pfam" id="PF00027">
    <property type="entry name" value="cNMP_binding"/>
    <property type="match status" value="1"/>
</dbReference>
<dbReference type="EMBL" id="QGDO01000002">
    <property type="protein sequence ID" value="PWJ42533.1"/>
    <property type="molecule type" value="Genomic_DNA"/>
</dbReference>
<dbReference type="AlphaFoldDB" id="A0A315ZBS7"/>
<evidence type="ECO:0000259" key="1">
    <source>
        <dbReference type="PROSITE" id="PS50042"/>
    </source>
</evidence>
<dbReference type="RefSeq" id="WP_109616674.1">
    <property type="nucleotide sequence ID" value="NZ_QGDO01000002.1"/>
</dbReference>
<dbReference type="InterPro" id="IPR014710">
    <property type="entry name" value="RmlC-like_jellyroll"/>
</dbReference>
<evidence type="ECO:0000313" key="3">
    <source>
        <dbReference type="Proteomes" id="UP000245535"/>
    </source>
</evidence>
<dbReference type="OrthoDB" id="1523752at2"/>
<dbReference type="PROSITE" id="PS50042">
    <property type="entry name" value="CNMP_BINDING_3"/>
    <property type="match status" value="1"/>
</dbReference>
<dbReference type="InterPro" id="IPR000595">
    <property type="entry name" value="cNMP-bd_dom"/>
</dbReference>
<accession>A0A315ZBS7</accession>
<name>A0A315ZBS7_SEDFL</name>
<gene>
    <name evidence="2" type="ORF">BC781_10276</name>
</gene>
<organism evidence="2 3">
    <name type="scientific">Sediminitomix flava</name>
    <dbReference type="NCBI Taxonomy" id="379075"/>
    <lineage>
        <taxon>Bacteria</taxon>
        <taxon>Pseudomonadati</taxon>
        <taxon>Bacteroidota</taxon>
        <taxon>Cytophagia</taxon>
        <taxon>Cytophagales</taxon>
        <taxon>Flammeovirgaceae</taxon>
        <taxon>Sediminitomix</taxon>
    </lineage>
</organism>
<comment type="caution">
    <text evidence="2">The sequence shown here is derived from an EMBL/GenBank/DDBJ whole genome shotgun (WGS) entry which is preliminary data.</text>
</comment>
<feature type="domain" description="Cyclic nucleotide-binding" evidence="1">
    <location>
        <begin position="25"/>
        <end position="145"/>
    </location>
</feature>
<dbReference type="PANTHER" id="PTHR23011:SF28">
    <property type="entry name" value="CYCLIC NUCLEOTIDE-BINDING DOMAIN CONTAINING PROTEIN"/>
    <property type="match status" value="1"/>
</dbReference>
<dbReference type="Gene3D" id="2.60.120.10">
    <property type="entry name" value="Jelly Rolls"/>
    <property type="match status" value="1"/>
</dbReference>
<keyword evidence="3" id="KW-1185">Reference proteome</keyword>
<dbReference type="Proteomes" id="UP000245535">
    <property type="component" value="Unassembled WGS sequence"/>
</dbReference>
<dbReference type="SUPFAM" id="SSF51206">
    <property type="entry name" value="cAMP-binding domain-like"/>
    <property type="match status" value="1"/>
</dbReference>
<dbReference type="PANTHER" id="PTHR23011">
    <property type="entry name" value="CYCLIC NUCLEOTIDE-BINDING DOMAIN CONTAINING PROTEIN"/>
    <property type="match status" value="1"/>
</dbReference>